<dbReference type="Proteomes" id="UP000028045">
    <property type="component" value="Unassembled WGS sequence"/>
</dbReference>
<evidence type="ECO:0000256" key="1">
    <source>
        <dbReference type="SAM" id="MobiDB-lite"/>
    </source>
</evidence>
<sequence>MSAYEEEAKILEVAKELGYIIHPKELAVGVCPTLEQFDRFLQEIKAKGVTDETLLLYSGIPTDFVILTYPGEQARPTIEEAGTVYGETEDVNGVNGVIPIMHVEDISGMGNENESEVEGHSGLANGRRD</sequence>
<reference evidence="2 3" key="1">
    <citation type="journal article" date="2014" name="BMC Genomics">
        <title>Comparative genome sequencing reveals chemotype-specific gene clusters in the toxigenic black mold Stachybotrys.</title>
        <authorList>
            <person name="Semeiks J."/>
            <person name="Borek D."/>
            <person name="Otwinowski Z."/>
            <person name="Grishin N.V."/>
        </authorList>
    </citation>
    <scope>NUCLEOTIDE SEQUENCE [LARGE SCALE GENOMIC DNA]</scope>
    <source>
        <strain evidence="3">CBS 109288 / IBT 7711</strain>
    </source>
</reference>
<dbReference type="AlphaFoldDB" id="A0A084BCL6"/>
<evidence type="ECO:0000313" key="2">
    <source>
        <dbReference type="EMBL" id="KEY75295.1"/>
    </source>
</evidence>
<organism evidence="2 3">
    <name type="scientific">Stachybotrys chartarum (strain CBS 109288 / IBT 7711)</name>
    <name type="common">Toxic black mold</name>
    <name type="synonym">Stilbospora chartarum</name>
    <dbReference type="NCBI Taxonomy" id="1280523"/>
    <lineage>
        <taxon>Eukaryota</taxon>
        <taxon>Fungi</taxon>
        <taxon>Dikarya</taxon>
        <taxon>Ascomycota</taxon>
        <taxon>Pezizomycotina</taxon>
        <taxon>Sordariomycetes</taxon>
        <taxon>Hypocreomycetidae</taxon>
        <taxon>Hypocreales</taxon>
        <taxon>Stachybotryaceae</taxon>
        <taxon>Stachybotrys</taxon>
    </lineage>
</organism>
<proteinExistence type="predicted"/>
<dbReference type="EMBL" id="KL647379">
    <property type="protein sequence ID" value="KEY75295.1"/>
    <property type="molecule type" value="Genomic_DNA"/>
</dbReference>
<name>A0A084BCL6_STACB</name>
<accession>A0A084BCL6</accession>
<keyword evidence="3" id="KW-1185">Reference proteome</keyword>
<evidence type="ECO:0000313" key="3">
    <source>
        <dbReference type="Proteomes" id="UP000028045"/>
    </source>
</evidence>
<dbReference type="HOGENOM" id="CLU_1950209_0_0_1"/>
<feature type="region of interest" description="Disordered" evidence="1">
    <location>
        <begin position="110"/>
        <end position="129"/>
    </location>
</feature>
<protein>
    <submittedName>
        <fullName evidence="2">Uncharacterized protein</fullName>
    </submittedName>
</protein>
<gene>
    <name evidence="2" type="ORF">S7711_11294</name>
</gene>